<evidence type="ECO:0000256" key="1">
    <source>
        <dbReference type="SAM" id="MobiDB-lite"/>
    </source>
</evidence>
<sequence length="687" mass="71969" precursor="true">MRQALSIALLTVLLTASAGRAGDAPPALEQARKLLAAGEGARAAQVLEESLATAPAADRAPIVQLLRQAYDQLIRAAEGAGNAALAAEYRDNLAILGPSPSESRDAAPRSAPPVGPASQPGGSAPVVAAPSPPPSGMPASTPPSEAPFPPLPVEGAAATDPHVRPASNKTPAREDRAIPAAKGDDDLPALDEPPTLPEPAATPPPAKAAAASPAARKVGPPASKKARPAADASPAASAPAAPVAEAGLDEADRLFNGKRYLEAGKVYARLAAGNRLPPDRREAWAYCRWVSIVNQINAHPRTEQEWDGIENEVRDVQRLVPGNWYGTYLSNLVNEARHGKAAGGRRGVVVRGSAPDEQPQPQPRRRPRLLGRGAPTAQVPAQDDRSRAAAAEQPLALPAGPSSGEPATPPAPAPGAGLAPEAESPQASGLGAAGWQVIETANFRIFHVDPTLGAEAARAAELVRSRQAKRWGSVATRSTWSPRCDIYLYPTSAIFARMTGQPDTSPGFSSLGVSGDRVTSRRVNLRADHPQLLPAILPHEVTHVVLADMFTRQPIPRWADEGIAVLSEPEDEQATRAADLVGPLQDGSVFKLSELMATDAPNADSWTLYYAQSVSLTQYLVELGSPSDFVAFVKGAQKTGIEASLRSVYGLDGFQALESGWREFAQRRVAADGQQIAAGPDDADRRQ</sequence>
<dbReference type="RefSeq" id="WP_148593844.1">
    <property type="nucleotide sequence ID" value="NZ_CP042997.1"/>
</dbReference>
<dbReference type="InterPro" id="IPR039568">
    <property type="entry name" value="Peptidase_MA-like_dom"/>
</dbReference>
<protein>
    <recommendedName>
        <fullName evidence="3">Peptidase MA-like domain-containing protein</fullName>
    </recommendedName>
</protein>
<dbReference type="OrthoDB" id="260154at2"/>
<keyword evidence="2" id="KW-0732">Signal</keyword>
<evidence type="ECO:0000259" key="3">
    <source>
        <dbReference type="Pfam" id="PF13485"/>
    </source>
</evidence>
<gene>
    <name evidence="4" type="ORF">OJF2_23740</name>
</gene>
<feature type="compositionally biased region" description="Low complexity" evidence="1">
    <location>
        <begin position="120"/>
        <end position="129"/>
    </location>
</feature>
<evidence type="ECO:0000313" key="5">
    <source>
        <dbReference type="Proteomes" id="UP000324233"/>
    </source>
</evidence>
<feature type="compositionally biased region" description="Pro residues" evidence="1">
    <location>
        <begin position="194"/>
        <end position="206"/>
    </location>
</feature>
<feature type="compositionally biased region" description="Low complexity" evidence="1">
    <location>
        <begin position="388"/>
        <end position="406"/>
    </location>
</feature>
<evidence type="ECO:0000313" key="4">
    <source>
        <dbReference type="EMBL" id="QEH33843.1"/>
    </source>
</evidence>
<dbReference type="EMBL" id="CP042997">
    <property type="protein sequence ID" value="QEH33843.1"/>
    <property type="molecule type" value="Genomic_DNA"/>
</dbReference>
<dbReference type="Proteomes" id="UP000324233">
    <property type="component" value="Chromosome"/>
</dbReference>
<feature type="chain" id="PRO_5023107522" description="Peptidase MA-like domain-containing protein" evidence="2">
    <location>
        <begin position="22"/>
        <end position="687"/>
    </location>
</feature>
<feature type="region of interest" description="Disordered" evidence="1">
    <location>
        <begin position="342"/>
        <end position="431"/>
    </location>
</feature>
<feature type="compositionally biased region" description="Basic and acidic residues" evidence="1">
    <location>
        <begin position="171"/>
        <end position="185"/>
    </location>
</feature>
<proteinExistence type="predicted"/>
<accession>A0A5B9W003</accession>
<feature type="compositionally biased region" description="Low complexity" evidence="1">
    <location>
        <begin position="207"/>
        <end position="238"/>
    </location>
</feature>
<feature type="compositionally biased region" description="Low complexity" evidence="1">
    <location>
        <begin position="414"/>
        <end position="425"/>
    </location>
</feature>
<keyword evidence="5" id="KW-1185">Reference proteome</keyword>
<name>A0A5B9W003_9BACT</name>
<dbReference type="KEGG" id="agv:OJF2_23740"/>
<feature type="region of interest" description="Disordered" evidence="1">
    <location>
        <begin position="96"/>
        <end position="238"/>
    </location>
</feature>
<feature type="compositionally biased region" description="Pro residues" evidence="1">
    <location>
        <begin position="130"/>
        <end position="152"/>
    </location>
</feature>
<dbReference type="Pfam" id="PF13485">
    <property type="entry name" value="Peptidase_MA_2"/>
    <property type="match status" value="1"/>
</dbReference>
<evidence type="ECO:0000256" key="2">
    <source>
        <dbReference type="SAM" id="SignalP"/>
    </source>
</evidence>
<dbReference type="AlphaFoldDB" id="A0A5B9W003"/>
<feature type="signal peptide" evidence="2">
    <location>
        <begin position="1"/>
        <end position="21"/>
    </location>
</feature>
<organism evidence="4 5">
    <name type="scientific">Aquisphaera giovannonii</name>
    <dbReference type="NCBI Taxonomy" id="406548"/>
    <lineage>
        <taxon>Bacteria</taxon>
        <taxon>Pseudomonadati</taxon>
        <taxon>Planctomycetota</taxon>
        <taxon>Planctomycetia</taxon>
        <taxon>Isosphaerales</taxon>
        <taxon>Isosphaeraceae</taxon>
        <taxon>Aquisphaera</taxon>
    </lineage>
</organism>
<feature type="domain" description="Peptidase MA-like" evidence="3">
    <location>
        <begin position="539"/>
        <end position="664"/>
    </location>
</feature>
<reference evidence="4 5" key="1">
    <citation type="submission" date="2019-08" db="EMBL/GenBank/DDBJ databases">
        <title>Deep-cultivation of Planctomycetes and their phenomic and genomic characterization uncovers novel biology.</title>
        <authorList>
            <person name="Wiegand S."/>
            <person name="Jogler M."/>
            <person name="Boedeker C."/>
            <person name="Pinto D."/>
            <person name="Vollmers J."/>
            <person name="Rivas-Marin E."/>
            <person name="Kohn T."/>
            <person name="Peeters S.H."/>
            <person name="Heuer A."/>
            <person name="Rast P."/>
            <person name="Oberbeckmann S."/>
            <person name="Bunk B."/>
            <person name="Jeske O."/>
            <person name="Meyerdierks A."/>
            <person name="Storesund J.E."/>
            <person name="Kallscheuer N."/>
            <person name="Luecker S."/>
            <person name="Lage O.M."/>
            <person name="Pohl T."/>
            <person name="Merkel B.J."/>
            <person name="Hornburger P."/>
            <person name="Mueller R.-W."/>
            <person name="Bruemmer F."/>
            <person name="Labrenz M."/>
            <person name="Spormann A.M."/>
            <person name="Op den Camp H."/>
            <person name="Overmann J."/>
            <person name="Amann R."/>
            <person name="Jetten M.S.M."/>
            <person name="Mascher T."/>
            <person name="Medema M.H."/>
            <person name="Devos D.P."/>
            <person name="Kaster A.-K."/>
            <person name="Ovreas L."/>
            <person name="Rohde M."/>
            <person name="Galperin M.Y."/>
            <person name="Jogler C."/>
        </authorList>
    </citation>
    <scope>NUCLEOTIDE SEQUENCE [LARGE SCALE GENOMIC DNA]</scope>
    <source>
        <strain evidence="4 5">OJF2</strain>
    </source>
</reference>